<keyword evidence="1" id="KW-0472">Membrane</keyword>
<dbReference type="EMBL" id="JACRTE010000002">
    <property type="protein sequence ID" value="MBC8595862.1"/>
    <property type="molecule type" value="Genomic_DNA"/>
</dbReference>
<feature type="domain" description="Nucleoside transporter/FeoB GTPase Gate" evidence="3">
    <location>
        <begin position="36"/>
        <end position="107"/>
    </location>
</feature>
<feature type="signal peptide" evidence="2">
    <location>
        <begin position="1"/>
        <end position="21"/>
    </location>
</feature>
<name>A0A926FAS1_9FIRM</name>
<proteinExistence type="predicted"/>
<comment type="caution">
    <text evidence="4">The sequence shown here is derived from an EMBL/GenBank/DDBJ whole genome shotgun (WGS) entry which is preliminary data.</text>
</comment>
<evidence type="ECO:0000256" key="2">
    <source>
        <dbReference type="SAM" id="SignalP"/>
    </source>
</evidence>
<dbReference type="Pfam" id="PF07670">
    <property type="entry name" value="Gate"/>
    <property type="match status" value="1"/>
</dbReference>
<feature type="chain" id="PRO_5038867364" description="Nucleoside transporter/FeoB GTPase Gate domain-containing protein" evidence="2">
    <location>
        <begin position="22"/>
        <end position="348"/>
    </location>
</feature>
<gene>
    <name evidence="4" type="ORF">H8706_03130</name>
</gene>
<reference evidence="4" key="1">
    <citation type="submission" date="2020-08" db="EMBL/GenBank/DDBJ databases">
        <title>Genome public.</title>
        <authorList>
            <person name="Liu C."/>
            <person name="Sun Q."/>
        </authorList>
    </citation>
    <scope>NUCLEOTIDE SEQUENCE</scope>
    <source>
        <strain evidence="4">NSJ-50</strain>
    </source>
</reference>
<dbReference type="Proteomes" id="UP000647416">
    <property type="component" value="Unassembled WGS sequence"/>
</dbReference>
<feature type="transmembrane region" description="Helical" evidence="1">
    <location>
        <begin position="243"/>
        <end position="265"/>
    </location>
</feature>
<feature type="transmembrane region" description="Helical" evidence="1">
    <location>
        <begin position="72"/>
        <end position="93"/>
    </location>
</feature>
<organism evidence="4 5">
    <name type="scientific">Qingrenia yutianensis</name>
    <dbReference type="NCBI Taxonomy" id="2763676"/>
    <lineage>
        <taxon>Bacteria</taxon>
        <taxon>Bacillati</taxon>
        <taxon>Bacillota</taxon>
        <taxon>Clostridia</taxon>
        <taxon>Eubacteriales</taxon>
        <taxon>Oscillospiraceae</taxon>
        <taxon>Qingrenia</taxon>
    </lineage>
</organism>
<evidence type="ECO:0000313" key="4">
    <source>
        <dbReference type="EMBL" id="MBC8595862.1"/>
    </source>
</evidence>
<evidence type="ECO:0000259" key="3">
    <source>
        <dbReference type="Pfam" id="PF07670"/>
    </source>
</evidence>
<keyword evidence="1" id="KW-1133">Transmembrane helix</keyword>
<evidence type="ECO:0000313" key="5">
    <source>
        <dbReference type="Proteomes" id="UP000647416"/>
    </source>
</evidence>
<evidence type="ECO:0000256" key="1">
    <source>
        <dbReference type="SAM" id="Phobius"/>
    </source>
</evidence>
<dbReference type="RefSeq" id="WP_262431444.1">
    <property type="nucleotide sequence ID" value="NZ_JACRTE010000002.1"/>
</dbReference>
<accession>A0A926FAS1</accession>
<feature type="transmembrane region" description="Helical" evidence="1">
    <location>
        <begin position="277"/>
        <end position="297"/>
    </location>
</feature>
<protein>
    <recommendedName>
        <fullName evidence="3">Nucleoside transporter/FeoB GTPase Gate domain-containing protein</fullName>
    </recommendedName>
</protein>
<feature type="transmembrane region" description="Helical" evidence="1">
    <location>
        <begin position="143"/>
        <end position="160"/>
    </location>
</feature>
<sequence>MKKLIPFSAFAFIVLTCVFSAQCTKSASDALNMCLYTLLPSLFPFFVFSRIFILSGGADLLAKKLAFVTKPLFNMSGGCIVPIILGILCGYPVGAKTAAELYGEGVITKDEAQRLCGFCNNSGPLFLIGAVGAGMLMCPSAGILLYAVHILSALSVGIIFRGKGIDKKSIVHGSAPKNTAVNENIFVTAVEESVGTILNVFGYVIFFAVLTSFVKNPFIVGIFEITNALKKISLLDFPLWQKFVFSAFFSSWGGLSVHMQTYGILSKYSLSLKKYVSAKFIHSVFAFVYALIAIKIVPLPFKTFSSAFEKTAVSLNIASLVCTVILGIYLFYLNIILLRHKNGKDEKI</sequence>
<dbReference type="AlphaFoldDB" id="A0A926FAS1"/>
<feature type="transmembrane region" description="Helical" evidence="1">
    <location>
        <begin position="30"/>
        <end position="52"/>
    </location>
</feature>
<feature type="transmembrane region" description="Helical" evidence="1">
    <location>
        <begin position="200"/>
        <end position="223"/>
    </location>
</feature>
<keyword evidence="5" id="KW-1185">Reference proteome</keyword>
<dbReference type="InterPro" id="IPR011642">
    <property type="entry name" value="Gate_dom"/>
</dbReference>
<keyword evidence="1" id="KW-0812">Transmembrane</keyword>
<keyword evidence="2" id="KW-0732">Signal</keyword>
<feature type="transmembrane region" description="Helical" evidence="1">
    <location>
        <begin position="317"/>
        <end position="338"/>
    </location>
</feature>